<evidence type="ECO:0000256" key="4">
    <source>
        <dbReference type="ARBA" id="ARBA00022692"/>
    </source>
</evidence>
<protein>
    <submittedName>
        <fullName evidence="9">Chromate efflux transporter</fullName>
    </submittedName>
</protein>
<feature type="transmembrane region" description="Helical" evidence="8">
    <location>
        <begin position="202"/>
        <end position="221"/>
    </location>
</feature>
<evidence type="ECO:0000256" key="7">
    <source>
        <dbReference type="SAM" id="MobiDB-lite"/>
    </source>
</evidence>
<accession>A0A7V0T7P6</accession>
<feature type="transmembrane region" description="Helical" evidence="8">
    <location>
        <begin position="228"/>
        <end position="250"/>
    </location>
</feature>
<comment type="similarity">
    <text evidence="2">Belongs to the chromate ion transporter (CHR) (TC 2.A.51) family.</text>
</comment>
<dbReference type="PIRSF" id="PIRSF004810">
    <property type="entry name" value="ChrA"/>
    <property type="match status" value="1"/>
</dbReference>
<feature type="transmembrane region" description="Helical" evidence="8">
    <location>
        <begin position="135"/>
        <end position="152"/>
    </location>
</feature>
<dbReference type="Proteomes" id="UP000885672">
    <property type="component" value="Unassembled WGS sequence"/>
</dbReference>
<dbReference type="PANTHER" id="PTHR43663:SF1">
    <property type="entry name" value="CHROMATE TRANSPORTER"/>
    <property type="match status" value="1"/>
</dbReference>
<reference evidence="9" key="1">
    <citation type="journal article" date="2020" name="mSystems">
        <title>Genome- and Community-Level Interaction Insights into Carbon Utilization and Element Cycling Functions of Hydrothermarchaeota in Hydrothermal Sediment.</title>
        <authorList>
            <person name="Zhou Z."/>
            <person name="Liu Y."/>
            <person name="Xu W."/>
            <person name="Pan J."/>
            <person name="Luo Z.H."/>
            <person name="Li M."/>
        </authorList>
    </citation>
    <scope>NUCLEOTIDE SEQUENCE [LARGE SCALE GENOMIC DNA]</scope>
    <source>
        <strain evidence="9">SpSt-1182</strain>
    </source>
</reference>
<evidence type="ECO:0000313" key="9">
    <source>
        <dbReference type="EMBL" id="HDR00367.1"/>
    </source>
</evidence>
<dbReference type="NCBIfam" id="TIGR00937">
    <property type="entry name" value="2A51"/>
    <property type="match status" value="1"/>
</dbReference>
<feature type="transmembrane region" description="Helical" evidence="8">
    <location>
        <begin position="355"/>
        <end position="374"/>
    </location>
</feature>
<evidence type="ECO:0000256" key="6">
    <source>
        <dbReference type="ARBA" id="ARBA00023136"/>
    </source>
</evidence>
<comment type="subcellular location">
    <subcellularLocation>
        <location evidence="1">Cell membrane</location>
        <topology evidence="1">Multi-pass membrane protein</topology>
    </subcellularLocation>
</comment>
<gene>
    <name evidence="9" type="primary">chrA</name>
    <name evidence="9" type="ORF">ENN51_08820</name>
</gene>
<feature type="compositionally biased region" description="Pro residues" evidence="7">
    <location>
        <begin position="1"/>
        <end position="10"/>
    </location>
</feature>
<evidence type="ECO:0000256" key="2">
    <source>
        <dbReference type="ARBA" id="ARBA00005262"/>
    </source>
</evidence>
<keyword evidence="4 8" id="KW-0812">Transmembrane</keyword>
<feature type="transmembrane region" description="Helical" evidence="8">
    <location>
        <begin position="31"/>
        <end position="53"/>
    </location>
</feature>
<comment type="caution">
    <text evidence="9">The sequence shown here is derived from an EMBL/GenBank/DDBJ whole genome shotgun (WGS) entry which is preliminary data.</text>
</comment>
<organism evidence="9">
    <name type="scientific">candidate division WOR-3 bacterium</name>
    <dbReference type="NCBI Taxonomy" id="2052148"/>
    <lineage>
        <taxon>Bacteria</taxon>
        <taxon>Bacteria division WOR-3</taxon>
    </lineage>
</organism>
<feature type="region of interest" description="Disordered" evidence="7">
    <location>
        <begin position="1"/>
        <end position="22"/>
    </location>
</feature>
<evidence type="ECO:0000256" key="1">
    <source>
        <dbReference type="ARBA" id="ARBA00004651"/>
    </source>
</evidence>
<evidence type="ECO:0000256" key="3">
    <source>
        <dbReference type="ARBA" id="ARBA00022475"/>
    </source>
</evidence>
<dbReference type="AlphaFoldDB" id="A0A7V0T7P6"/>
<feature type="transmembrane region" description="Helical" evidence="8">
    <location>
        <begin position="331"/>
        <end position="349"/>
    </location>
</feature>
<name>A0A7V0T7P6_UNCW3</name>
<evidence type="ECO:0000256" key="8">
    <source>
        <dbReference type="SAM" id="Phobius"/>
    </source>
</evidence>
<feature type="transmembrane region" description="Helical" evidence="8">
    <location>
        <begin position="164"/>
        <end position="196"/>
    </location>
</feature>
<dbReference type="GO" id="GO:0005886">
    <property type="term" value="C:plasma membrane"/>
    <property type="evidence" value="ECO:0007669"/>
    <property type="project" value="UniProtKB-SubCell"/>
</dbReference>
<dbReference type="Pfam" id="PF02417">
    <property type="entry name" value="Chromate_transp"/>
    <property type="match status" value="2"/>
</dbReference>
<feature type="transmembrane region" description="Helical" evidence="8">
    <location>
        <begin position="101"/>
        <end position="123"/>
    </location>
</feature>
<keyword evidence="5 8" id="KW-1133">Transmembrane helix</keyword>
<evidence type="ECO:0000256" key="5">
    <source>
        <dbReference type="ARBA" id="ARBA00022989"/>
    </source>
</evidence>
<feature type="transmembrane region" description="Helical" evidence="8">
    <location>
        <begin position="297"/>
        <end position="319"/>
    </location>
</feature>
<dbReference type="GO" id="GO:0015109">
    <property type="term" value="F:chromate transmembrane transporter activity"/>
    <property type="evidence" value="ECO:0007669"/>
    <property type="project" value="InterPro"/>
</dbReference>
<sequence>MMIPDPPAHTPDPEPEVAPAHPHPRVSLRSLLLAFLKVGTIGFGGGMGMLALLREEVVRRRRWIDDGQLGVAVAMGQMLPGPFITNYAQYIGYGLRGTRGMALAVVGLMAPSFVLMCLLSWLYGRFGEVPVAARLFAGVQPVVTGILVWATVGIGRVHLRNRRAFVIAAAAFVALWFRVDVLLVVLGAGLLGIVLSGAWRRLPAAPAFLPWLLPAAVSAPANARALELAFVFLKIGAVVFGGGFAAIPFIQQEVVDIRGWLTATEFLDGVALGQMTPGPVAITATFVGYRVLGLPGALLATVAVLLPSYLMLFGLIHVYRRIRNHPLVKGFLAGVMPAVTGMLLTAAVYLGRAAIHGPAAAVVGLLSLALLLRFRIEPVWLVLGGALVGLVIG</sequence>
<proteinExistence type="inferred from homology"/>
<dbReference type="EMBL" id="DSBX01000338">
    <property type="protein sequence ID" value="HDR00367.1"/>
    <property type="molecule type" value="Genomic_DNA"/>
</dbReference>
<keyword evidence="3" id="KW-1003">Cell membrane</keyword>
<dbReference type="PANTHER" id="PTHR43663">
    <property type="entry name" value="CHROMATE TRANSPORT PROTEIN-RELATED"/>
    <property type="match status" value="1"/>
</dbReference>
<dbReference type="InterPro" id="IPR003370">
    <property type="entry name" value="Chromate_transpt"/>
</dbReference>
<dbReference type="InterPro" id="IPR052518">
    <property type="entry name" value="CHR_Transporter"/>
</dbReference>
<keyword evidence="6 8" id="KW-0472">Membrane</keyword>
<dbReference type="InterPro" id="IPR014047">
    <property type="entry name" value="Chr_Tranpt_l_chain"/>
</dbReference>